<keyword evidence="3" id="KW-1185">Reference proteome</keyword>
<accession>A0A923N269</accession>
<evidence type="ECO:0000313" key="3">
    <source>
        <dbReference type="Proteomes" id="UP000603640"/>
    </source>
</evidence>
<evidence type="ECO:0000256" key="1">
    <source>
        <dbReference type="SAM" id="SignalP"/>
    </source>
</evidence>
<dbReference type="EMBL" id="JACRVF010000001">
    <property type="protein sequence ID" value="MBC5991515.1"/>
    <property type="molecule type" value="Genomic_DNA"/>
</dbReference>
<organism evidence="2 3">
    <name type="scientific">Pontibacter cellulosilyticus</name>
    <dbReference type="NCBI Taxonomy" id="1720253"/>
    <lineage>
        <taxon>Bacteria</taxon>
        <taxon>Pseudomonadati</taxon>
        <taxon>Bacteroidota</taxon>
        <taxon>Cytophagia</taxon>
        <taxon>Cytophagales</taxon>
        <taxon>Hymenobacteraceae</taxon>
        <taxon>Pontibacter</taxon>
    </lineage>
</organism>
<dbReference type="PROSITE" id="PS51257">
    <property type="entry name" value="PROKAR_LIPOPROTEIN"/>
    <property type="match status" value="1"/>
</dbReference>
<protein>
    <recommendedName>
        <fullName evidence="4">Lipoprotein</fullName>
    </recommendedName>
</protein>
<feature type="chain" id="PRO_5036919926" description="Lipoprotein" evidence="1">
    <location>
        <begin position="25"/>
        <end position="204"/>
    </location>
</feature>
<sequence length="204" mass="23489">MRKIKLSFAAMACAALITLSGCQKDDVGPEMEEAVLAFDDQKFQITDVNGMENPIITDASESTAFSASHTDKQPETHKLTYILKRLNLTERQRAAVQKFVAQHEECVAAHRSRVQQYHEELLKKANAIREEHISAYKAGSISKQELERRLSVLRERLQEEIKKHHDRQVHLQIMHKCRASLFAKIESILGPEQLAKWTHWKKHL</sequence>
<dbReference type="Proteomes" id="UP000603640">
    <property type="component" value="Unassembled WGS sequence"/>
</dbReference>
<dbReference type="Gene3D" id="1.20.120.1490">
    <property type="match status" value="1"/>
</dbReference>
<dbReference type="AlphaFoldDB" id="A0A923N269"/>
<evidence type="ECO:0008006" key="4">
    <source>
        <dbReference type="Google" id="ProtNLM"/>
    </source>
</evidence>
<dbReference type="RefSeq" id="WP_187065517.1">
    <property type="nucleotide sequence ID" value="NZ_JACRVF010000001.1"/>
</dbReference>
<comment type="caution">
    <text evidence="2">The sequence shown here is derived from an EMBL/GenBank/DDBJ whole genome shotgun (WGS) entry which is preliminary data.</text>
</comment>
<reference evidence="2" key="1">
    <citation type="submission" date="2020-08" db="EMBL/GenBank/DDBJ databases">
        <title>Pontibacter sp. SD6 16S ribosomal RNA gene Genome sequencing and assembly.</title>
        <authorList>
            <person name="Kang M."/>
        </authorList>
    </citation>
    <scope>NUCLEOTIDE SEQUENCE</scope>
    <source>
        <strain evidence="2">SD6</strain>
    </source>
</reference>
<keyword evidence="1" id="KW-0732">Signal</keyword>
<feature type="signal peptide" evidence="1">
    <location>
        <begin position="1"/>
        <end position="24"/>
    </location>
</feature>
<name>A0A923N269_9BACT</name>
<evidence type="ECO:0000313" key="2">
    <source>
        <dbReference type="EMBL" id="MBC5991515.1"/>
    </source>
</evidence>
<gene>
    <name evidence="2" type="ORF">H8S84_01545</name>
</gene>
<proteinExistence type="predicted"/>